<accession>A0A7T6ZD14</accession>
<keyword evidence="1" id="KW-0472">Membrane</keyword>
<keyword evidence="1" id="KW-1133">Transmembrane helix</keyword>
<gene>
    <name evidence="2" type="ORF">HUG20_16055</name>
</gene>
<keyword evidence="1" id="KW-0812">Transmembrane</keyword>
<name>A0A7T6ZD14_9BACI</name>
<proteinExistence type="predicted"/>
<feature type="transmembrane region" description="Helical" evidence="1">
    <location>
        <begin position="30"/>
        <end position="50"/>
    </location>
</feature>
<evidence type="ECO:0000313" key="2">
    <source>
        <dbReference type="EMBL" id="QQK81271.1"/>
    </source>
</evidence>
<evidence type="ECO:0000256" key="1">
    <source>
        <dbReference type="SAM" id="Phobius"/>
    </source>
</evidence>
<dbReference type="Proteomes" id="UP000595349">
    <property type="component" value="Chromosome"/>
</dbReference>
<reference evidence="2 3" key="1">
    <citation type="submission" date="2020-06" db="EMBL/GenBank/DDBJ databases">
        <title>Genomic analysis of Salicibibacter sp. NKC21-4.</title>
        <authorList>
            <person name="Oh Y.J."/>
        </authorList>
    </citation>
    <scope>NUCLEOTIDE SEQUENCE [LARGE SCALE GENOMIC DNA]</scope>
    <source>
        <strain evidence="2 3">NKC21-4</strain>
    </source>
</reference>
<evidence type="ECO:0000313" key="3">
    <source>
        <dbReference type="Proteomes" id="UP000595349"/>
    </source>
</evidence>
<keyword evidence="3" id="KW-1185">Reference proteome</keyword>
<dbReference type="EMBL" id="CP054706">
    <property type="protein sequence ID" value="QQK81271.1"/>
    <property type="molecule type" value="Genomic_DNA"/>
</dbReference>
<dbReference type="RefSeq" id="WP_200085702.1">
    <property type="nucleotide sequence ID" value="NZ_CP054706.1"/>
</dbReference>
<organism evidence="2 3">
    <name type="scientific">Salicibibacter cibi</name>
    <dbReference type="NCBI Taxonomy" id="2743001"/>
    <lineage>
        <taxon>Bacteria</taxon>
        <taxon>Bacillati</taxon>
        <taxon>Bacillota</taxon>
        <taxon>Bacilli</taxon>
        <taxon>Bacillales</taxon>
        <taxon>Bacillaceae</taxon>
        <taxon>Salicibibacter</taxon>
    </lineage>
</organism>
<sequence>MQAIWFGVAIFVGWLIIDWSKEKRMNSEQVLHSIVAGVIGAIGWALVEWIF</sequence>
<protein>
    <submittedName>
        <fullName evidence="2">Uncharacterized protein</fullName>
    </submittedName>
</protein>
<dbReference type="KEGG" id="scib:HUG20_16055"/>
<dbReference type="AlphaFoldDB" id="A0A7T6ZD14"/>